<evidence type="ECO:0000313" key="2">
    <source>
        <dbReference type="Proteomes" id="UP000032420"/>
    </source>
</evidence>
<organism evidence="1 2">
    <name type="scientific">Candidatus Johnevansia muelleri</name>
    <dbReference type="NCBI Taxonomy" id="1495769"/>
    <lineage>
        <taxon>Bacteria</taxon>
        <taxon>Pseudomonadati</taxon>
        <taxon>Pseudomonadota</taxon>
        <taxon>Gammaproteobacteria</taxon>
        <taxon>Candidatus Johnevansiales</taxon>
        <taxon>Candidatus Johnevansiaceae</taxon>
        <taxon>Candidatus Johnevansia</taxon>
    </lineage>
</organism>
<dbReference type="GO" id="GO:0016226">
    <property type="term" value="P:iron-sulfur cluster assembly"/>
    <property type="evidence" value="ECO:0007669"/>
    <property type="project" value="TreeGrafter"/>
</dbReference>
<protein>
    <submittedName>
        <fullName evidence="1">tRNA-modifying protein ygfZ</fullName>
    </submittedName>
</protein>
<proteinExistence type="predicted"/>
<dbReference type="SUPFAM" id="SSF103025">
    <property type="entry name" value="Folate-binding domain"/>
    <property type="match status" value="1"/>
</dbReference>
<dbReference type="PANTHER" id="PTHR22602:SF0">
    <property type="entry name" value="TRANSFERASE CAF17, MITOCHONDRIAL-RELATED"/>
    <property type="match status" value="1"/>
</dbReference>
<dbReference type="OrthoDB" id="9796287at2"/>
<dbReference type="Gene3D" id="3.30.70.1630">
    <property type="match status" value="1"/>
</dbReference>
<dbReference type="STRING" id="1495769.CEM_325"/>
<accession>A0A078KEW3</accession>
<dbReference type="AlphaFoldDB" id="A0A078KEW3"/>
<dbReference type="Gene3D" id="2.40.30.160">
    <property type="match status" value="1"/>
</dbReference>
<dbReference type="PATRIC" id="fig|1495769.3.peg.293"/>
<dbReference type="NCBIfam" id="TIGR03317">
    <property type="entry name" value="ygfZ_signature"/>
    <property type="match status" value="1"/>
</dbReference>
<gene>
    <name evidence="1" type="primary">ygfZ</name>
    <name evidence="1" type="ORF">CEM_325</name>
</gene>
<dbReference type="EMBL" id="LM655252">
    <property type="protein sequence ID" value="CDZ16572.1"/>
    <property type="molecule type" value="Genomic_DNA"/>
</dbReference>
<dbReference type="PANTHER" id="PTHR22602">
    <property type="entry name" value="TRANSFERASE CAF17, MITOCHONDRIAL-RELATED"/>
    <property type="match status" value="1"/>
</dbReference>
<dbReference type="KEGG" id="eme:CEM_325"/>
<dbReference type="Gene3D" id="3.30.70.1400">
    <property type="entry name" value="Aminomethyltransferase beta-barrel domains"/>
    <property type="match status" value="1"/>
</dbReference>
<name>A0A078KEW3_9GAMM</name>
<sequence length="302" mass="35617">MKNFLTTSVIYLNNLAILEVVGIDSILLIQGQGSAQINHATEYFSPLCSFCTPLGKIIANSRLIRVNKYCYWILIHSTILKTLFIHLKKYTNFYKKVKINFRNDIYLLGIIDINRKYFKKKTNIKKLPFLPGELNIENNFYLIYHNGINRIIVITYKYNMKYLISKFSKLELKYWLLNDIQSGFIFLDITKSNMLLPQMINWETLGGISFKKGCYTGQEIIARVHYIVKFQKRLMRFYKENNSILYIKKYSVLLFSNTEYGIIELIGLIQNIKNIYLNNTINILSLPYDIKRLNPEELIIHI</sequence>
<evidence type="ECO:0000313" key="1">
    <source>
        <dbReference type="EMBL" id="CDZ16572.1"/>
    </source>
</evidence>
<dbReference type="HOGENOM" id="CLU_920370_0_0_6"/>
<reference evidence="1" key="1">
    <citation type="submission" date="2014-07" db="EMBL/GenBank/DDBJ databases">
        <authorList>
            <person name="Santos-Garcia Diego"/>
        </authorList>
    </citation>
    <scope>NUCLEOTIDE SEQUENCE</scope>
</reference>
<keyword evidence="2" id="KW-1185">Reference proteome</keyword>
<dbReference type="InterPro" id="IPR017703">
    <property type="entry name" value="YgfZ/GCV_T_CS"/>
</dbReference>
<dbReference type="Proteomes" id="UP000032420">
    <property type="component" value="Chromosome I"/>
</dbReference>
<dbReference type="InterPro" id="IPR045179">
    <property type="entry name" value="YgfZ/GcvT"/>
</dbReference>